<dbReference type="AlphaFoldDB" id="A0A1I4I3G7"/>
<dbReference type="GO" id="GO:0009401">
    <property type="term" value="P:phosphoenolpyruvate-dependent sugar phosphotransferase system"/>
    <property type="evidence" value="ECO:0007669"/>
    <property type="project" value="InterPro"/>
</dbReference>
<feature type="coiled-coil region" evidence="6">
    <location>
        <begin position="277"/>
        <end position="304"/>
    </location>
</feature>
<dbReference type="InterPro" id="IPR036634">
    <property type="entry name" value="PRD_sf"/>
</dbReference>
<gene>
    <name evidence="9" type="ORF">SAMN02983006_01299</name>
</gene>
<dbReference type="PANTHER" id="PTHR30185">
    <property type="entry name" value="CRYPTIC BETA-GLUCOSIDE BGL OPERON ANTITERMINATOR"/>
    <property type="match status" value="1"/>
</dbReference>
<evidence type="ECO:0000259" key="7">
    <source>
        <dbReference type="PROSITE" id="PS51096"/>
    </source>
</evidence>
<dbReference type="InterPro" id="IPR033887">
    <property type="entry name" value="PTS_IIA_man"/>
</dbReference>
<dbReference type="GO" id="GO:0016301">
    <property type="term" value="F:kinase activity"/>
    <property type="evidence" value="ECO:0007669"/>
    <property type="project" value="UniProtKB-KW"/>
</dbReference>
<keyword evidence="1" id="KW-0808">Transferase</keyword>
<reference evidence="9 10" key="1">
    <citation type="submission" date="2016-10" db="EMBL/GenBank/DDBJ databases">
        <authorList>
            <person name="de Groot N.N."/>
        </authorList>
    </citation>
    <scope>NUCLEOTIDE SEQUENCE [LARGE SCALE GENOMIC DNA]</scope>
    <source>
        <strain evidence="9 10">ATCC 51327</strain>
    </source>
</reference>
<dbReference type="InterPro" id="IPR036662">
    <property type="entry name" value="PTS_EIIA_man-typ_sf"/>
</dbReference>
<keyword evidence="5" id="KW-0804">Transcription</keyword>
<proteinExistence type="predicted"/>
<dbReference type="Gene3D" id="1.10.1790.10">
    <property type="entry name" value="PRD domain"/>
    <property type="match status" value="2"/>
</dbReference>
<dbReference type="Pfam" id="PF00874">
    <property type="entry name" value="PRD"/>
    <property type="match status" value="2"/>
</dbReference>
<dbReference type="Gene3D" id="3.40.50.510">
    <property type="entry name" value="Phosphotransferase system, mannose-type IIA component"/>
    <property type="match status" value="1"/>
</dbReference>
<dbReference type="InterPro" id="IPR050661">
    <property type="entry name" value="BglG_antiterminators"/>
</dbReference>
<dbReference type="PANTHER" id="PTHR30185:SF18">
    <property type="entry name" value="TRANSCRIPTIONAL REGULATOR MTLR"/>
    <property type="match status" value="1"/>
</dbReference>
<dbReference type="RefSeq" id="WP_089861190.1">
    <property type="nucleotide sequence ID" value="NZ_FOTI01000014.1"/>
</dbReference>
<dbReference type="SUPFAM" id="SSF53062">
    <property type="entry name" value="PTS system fructose IIA component-like"/>
    <property type="match status" value="1"/>
</dbReference>
<dbReference type="GO" id="GO:0016020">
    <property type="term" value="C:membrane"/>
    <property type="evidence" value="ECO:0007669"/>
    <property type="project" value="InterPro"/>
</dbReference>
<keyword evidence="2" id="KW-0677">Repeat</keyword>
<keyword evidence="6" id="KW-0175">Coiled coil</keyword>
<evidence type="ECO:0000256" key="4">
    <source>
        <dbReference type="ARBA" id="ARBA00023015"/>
    </source>
</evidence>
<evidence type="ECO:0000256" key="6">
    <source>
        <dbReference type="SAM" id="Coils"/>
    </source>
</evidence>
<protein>
    <submittedName>
        <fullName evidence="9">Transcriptional regulatory protein LevR, contains PRD, AAA+ and EIIA domains</fullName>
    </submittedName>
</protein>
<keyword evidence="4" id="KW-0805">Transcription regulation</keyword>
<dbReference type="GO" id="GO:0006355">
    <property type="term" value="P:regulation of DNA-templated transcription"/>
    <property type="evidence" value="ECO:0007669"/>
    <property type="project" value="InterPro"/>
</dbReference>
<evidence type="ECO:0000259" key="8">
    <source>
        <dbReference type="PROSITE" id="PS51372"/>
    </source>
</evidence>
<evidence type="ECO:0000313" key="9">
    <source>
        <dbReference type="EMBL" id="SFL49002.1"/>
    </source>
</evidence>
<feature type="domain" description="PRD" evidence="8">
    <location>
        <begin position="355"/>
        <end position="454"/>
    </location>
</feature>
<organism evidence="9 10">
    <name type="scientific">Halanaerobium salsuginis</name>
    <dbReference type="NCBI Taxonomy" id="29563"/>
    <lineage>
        <taxon>Bacteria</taxon>
        <taxon>Bacillati</taxon>
        <taxon>Bacillota</taxon>
        <taxon>Clostridia</taxon>
        <taxon>Halanaerobiales</taxon>
        <taxon>Halanaerobiaceae</taxon>
        <taxon>Halanaerobium</taxon>
    </lineage>
</organism>
<sequence>MDLAQSRLDRSYSEKIYYGLALHLKRSIERIKNNNKIYHPNLNEIRSEHSREFITALEIASVIDQKFSLKTPLDEIGYLSMFLTEKPYNYGENKLGKVGILVIMHGKSTASSMTEVVNNLVGEDHAVAIDMPLEMSPNQAYQKAKEKVKEINKGNGVVIMVDMGSLNSFGTLIAEETGIKIETVTMSSTPAILEAARKAVLGDSFIDIINSVNEIGGESYQQNFEIKDDPTSNFIQNNNISKGYTIITACYTGDGAAKELEKIIEKNLDVDLDYRIINLSLRKDDNLEKEIKKLQQQYNILAVVSTMPLKLDSINYISAVDILAKDGIEKLKVLLKQEAMFFNIKNSLKEQFTNFNSFQLVEYLRKTVNNLESSFAKTLDFGVKIGIIIHLGYVIENAKNGGKRHSYQDLDKFIKQYQKYFSLITEEVTKLENRYDIKITEDEKAYLTEMFLYN</sequence>
<dbReference type="OrthoDB" id="9765164at2"/>
<evidence type="ECO:0000256" key="3">
    <source>
        <dbReference type="ARBA" id="ARBA00022777"/>
    </source>
</evidence>
<dbReference type="SUPFAM" id="SSF63520">
    <property type="entry name" value="PTS-regulatory domain, PRD"/>
    <property type="match status" value="2"/>
</dbReference>
<dbReference type="PROSITE" id="PS51096">
    <property type="entry name" value="PTS_EIIA_TYPE_4"/>
    <property type="match status" value="1"/>
</dbReference>
<dbReference type="EMBL" id="FOTI01000014">
    <property type="protein sequence ID" value="SFL49002.1"/>
    <property type="molecule type" value="Genomic_DNA"/>
</dbReference>
<keyword evidence="3" id="KW-0418">Kinase</keyword>
<evidence type="ECO:0000256" key="5">
    <source>
        <dbReference type="ARBA" id="ARBA00023163"/>
    </source>
</evidence>
<name>A0A1I4I3G7_9FIRM</name>
<evidence type="ECO:0000256" key="2">
    <source>
        <dbReference type="ARBA" id="ARBA00022737"/>
    </source>
</evidence>
<feature type="domain" description="PRD" evidence="8">
    <location>
        <begin position="1"/>
        <end position="93"/>
    </location>
</feature>
<dbReference type="Pfam" id="PF03610">
    <property type="entry name" value="EIIA-man"/>
    <property type="match status" value="1"/>
</dbReference>
<evidence type="ECO:0000256" key="1">
    <source>
        <dbReference type="ARBA" id="ARBA00022679"/>
    </source>
</evidence>
<dbReference type="CDD" id="cd00006">
    <property type="entry name" value="PTS_IIA_man"/>
    <property type="match status" value="1"/>
</dbReference>
<dbReference type="STRING" id="29563.SAMN02983006_01299"/>
<dbReference type="InterPro" id="IPR011608">
    <property type="entry name" value="PRD"/>
</dbReference>
<dbReference type="Proteomes" id="UP000199006">
    <property type="component" value="Unassembled WGS sequence"/>
</dbReference>
<keyword evidence="10" id="KW-1185">Reference proteome</keyword>
<feature type="domain" description="PTS EIIA type-4" evidence="7">
    <location>
        <begin position="97"/>
        <end position="220"/>
    </location>
</feature>
<dbReference type="PROSITE" id="PS51372">
    <property type="entry name" value="PRD_2"/>
    <property type="match status" value="2"/>
</dbReference>
<dbReference type="InterPro" id="IPR004701">
    <property type="entry name" value="PTS_EIIA_man-typ"/>
</dbReference>
<accession>A0A1I4I3G7</accession>
<evidence type="ECO:0000313" key="10">
    <source>
        <dbReference type="Proteomes" id="UP000199006"/>
    </source>
</evidence>